<proteinExistence type="predicted"/>
<accession>A0ACB9QEB0</accession>
<name>A0ACB9QEB0_9MYRT</name>
<evidence type="ECO:0000313" key="2">
    <source>
        <dbReference type="Proteomes" id="UP001057402"/>
    </source>
</evidence>
<dbReference type="Proteomes" id="UP001057402">
    <property type="component" value="Chromosome 6"/>
</dbReference>
<reference evidence="2" key="1">
    <citation type="journal article" date="2023" name="Front. Plant Sci.">
        <title>Chromosomal-level genome assembly of Melastoma candidum provides insights into trichome evolution.</title>
        <authorList>
            <person name="Zhong Y."/>
            <person name="Wu W."/>
            <person name="Sun C."/>
            <person name="Zou P."/>
            <person name="Liu Y."/>
            <person name="Dai S."/>
            <person name="Zhou R."/>
        </authorList>
    </citation>
    <scope>NUCLEOTIDE SEQUENCE [LARGE SCALE GENOMIC DNA]</scope>
</reference>
<gene>
    <name evidence="1" type="ORF">MLD38_019930</name>
</gene>
<dbReference type="EMBL" id="CM042885">
    <property type="protein sequence ID" value="KAI4363755.1"/>
    <property type="molecule type" value="Genomic_DNA"/>
</dbReference>
<sequence>MLKEVLLMEEEKGDHSTDRWMSSSVLGEFFRFLMVLHKGSFSGWATSLRGVQSQVHLPRLGRPLAWCQ</sequence>
<evidence type="ECO:0000313" key="1">
    <source>
        <dbReference type="EMBL" id="KAI4363755.1"/>
    </source>
</evidence>
<protein>
    <submittedName>
        <fullName evidence="1">Uncharacterized protein</fullName>
    </submittedName>
</protein>
<keyword evidence="2" id="KW-1185">Reference proteome</keyword>
<comment type="caution">
    <text evidence="1">The sequence shown here is derived from an EMBL/GenBank/DDBJ whole genome shotgun (WGS) entry which is preliminary data.</text>
</comment>
<organism evidence="1 2">
    <name type="scientific">Melastoma candidum</name>
    <dbReference type="NCBI Taxonomy" id="119954"/>
    <lineage>
        <taxon>Eukaryota</taxon>
        <taxon>Viridiplantae</taxon>
        <taxon>Streptophyta</taxon>
        <taxon>Embryophyta</taxon>
        <taxon>Tracheophyta</taxon>
        <taxon>Spermatophyta</taxon>
        <taxon>Magnoliopsida</taxon>
        <taxon>eudicotyledons</taxon>
        <taxon>Gunneridae</taxon>
        <taxon>Pentapetalae</taxon>
        <taxon>rosids</taxon>
        <taxon>malvids</taxon>
        <taxon>Myrtales</taxon>
        <taxon>Melastomataceae</taxon>
        <taxon>Melastomatoideae</taxon>
        <taxon>Melastomateae</taxon>
        <taxon>Melastoma</taxon>
    </lineage>
</organism>